<reference evidence="5" key="1">
    <citation type="submission" date="2015-05" db="EMBL/GenBank/DDBJ databases">
        <authorList>
            <consortium name="Pathogen Informatics"/>
        </authorList>
    </citation>
    <scope>NUCLEOTIDE SEQUENCE [LARGE SCALE GENOMIC DNA]</scope>
    <source>
        <strain evidence="5">M72</strain>
    </source>
</reference>
<feature type="region of interest" description="Disordered" evidence="1">
    <location>
        <begin position="394"/>
        <end position="413"/>
    </location>
</feature>
<keyword evidence="2" id="KW-1133">Transmembrane helix</keyword>
<dbReference type="AlphaFoldDB" id="A0A0M6WQG2"/>
<evidence type="ECO:0000256" key="3">
    <source>
        <dbReference type="SAM" id="SignalP"/>
    </source>
</evidence>
<dbReference type="Proteomes" id="UP000049979">
    <property type="component" value="Unassembled WGS sequence"/>
</dbReference>
<proteinExistence type="predicted"/>
<evidence type="ECO:0000313" key="4">
    <source>
        <dbReference type="EMBL" id="CRL39398.1"/>
    </source>
</evidence>
<gene>
    <name evidence="4" type="ORF">M72_29601</name>
</gene>
<sequence>MKHFFKKIVPVLLSLFIVAGVVFSSYDTAKATGMEEYLYVTYWDLMNTLYSMCGYDMKVSDDQIKNHGVTGKQAWNNFTSFVDNAAKVHWKLYSDAGKAAVKELKNLVNTATEKGISMSQDLFDMLKDVFGYQAKYSNAVNQFDTSSVDVVYEELMAWTCASSDFEDVDYLKSVARSVFSGSILNIVIDSAGRYIVFCSSSNLYLSKSGYIYVLDSKGNEVLPGFSQVWVQPYSKSCHKYDGCIYGVTSWIVKGGAFTGADVVSAQVSAGACPAEVPDVKPWIKSPDIPDEFRIVKPGEAPGQKPDPDEHPDWLPGIIPFKPKTPQKPDGTEETETTEKPEDPKDPEKPKPDKDKDKDKKRKPAWNPIINPQTGNVIDPETGLDIDPETGKLIDPETGKLIDPDDAGSGGGGGGGIADKLGKYGDITKLFPFCIPFDIVNLIKGMSAEKAPPVFHFKYYFKSINYTFKVDVDLSKYAKYIKLFRYGMQIFYILALMFMTIRISKLFS</sequence>
<accession>A0A0M6WQG2</accession>
<feature type="compositionally biased region" description="Basic and acidic residues" evidence="1">
    <location>
        <begin position="336"/>
        <end position="357"/>
    </location>
</feature>
<keyword evidence="3" id="KW-0732">Signal</keyword>
<dbReference type="RefSeq" id="WP_055068039.1">
    <property type="nucleotide sequence ID" value="NZ_CP173697.1"/>
</dbReference>
<dbReference type="EMBL" id="CVRR01000023">
    <property type="protein sequence ID" value="CRL39398.1"/>
    <property type="molecule type" value="Genomic_DNA"/>
</dbReference>
<evidence type="ECO:0000313" key="5">
    <source>
        <dbReference type="Proteomes" id="UP000049979"/>
    </source>
</evidence>
<keyword evidence="5" id="KW-1185">Reference proteome</keyword>
<evidence type="ECO:0000256" key="1">
    <source>
        <dbReference type="SAM" id="MobiDB-lite"/>
    </source>
</evidence>
<protein>
    <submittedName>
        <fullName evidence="4">Uncharacterized protein</fullName>
    </submittedName>
</protein>
<organism evidence="4 5">
    <name type="scientific">Roseburia faecis</name>
    <dbReference type="NCBI Taxonomy" id="301302"/>
    <lineage>
        <taxon>Bacteria</taxon>
        <taxon>Bacillati</taxon>
        <taxon>Bacillota</taxon>
        <taxon>Clostridia</taxon>
        <taxon>Lachnospirales</taxon>
        <taxon>Lachnospiraceae</taxon>
        <taxon>Roseburia</taxon>
    </lineage>
</organism>
<evidence type="ECO:0000256" key="2">
    <source>
        <dbReference type="SAM" id="Phobius"/>
    </source>
</evidence>
<keyword evidence="2" id="KW-0812">Transmembrane</keyword>
<feature type="transmembrane region" description="Helical" evidence="2">
    <location>
        <begin position="482"/>
        <end position="500"/>
    </location>
</feature>
<feature type="signal peptide" evidence="3">
    <location>
        <begin position="1"/>
        <end position="24"/>
    </location>
</feature>
<feature type="chain" id="PRO_5039097869" evidence="3">
    <location>
        <begin position="25"/>
        <end position="507"/>
    </location>
</feature>
<keyword evidence="2" id="KW-0472">Membrane</keyword>
<feature type="region of interest" description="Disordered" evidence="1">
    <location>
        <begin position="279"/>
        <end position="381"/>
    </location>
</feature>
<name>A0A0M6WQG2_9FIRM</name>
<dbReference type="OrthoDB" id="2068617at2"/>